<evidence type="ECO:0000313" key="2">
    <source>
        <dbReference type="EMBL" id="KAK4148694.1"/>
    </source>
</evidence>
<accession>A0AAN6VC54</accession>
<organism evidence="2 3">
    <name type="scientific">Chaetomidium leptoderma</name>
    <dbReference type="NCBI Taxonomy" id="669021"/>
    <lineage>
        <taxon>Eukaryota</taxon>
        <taxon>Fungi</taxon>
        <taxon>Dikarya</taxon>
        <taxon>Ascomycota</taxon>
        <taxon>Pezizomycotina</taxon>
        <taxon>Sordariomycetes</taxon>
        <taxon>Sordariomycetidae</taxon>
        <taxon>Sordariales</taxon>
        <taxon>Chaetomiaceae</taxon>
        <taxon>Chaetomidium</taxon>
    </lineage>
</organism>
<dbReference type="EMBL" id="MU857283">
    <property type="protein sequence ID" value="KAK4148694.1"/>
    <property type="molecule type" value="Genomic_DNA"/>
</dbReference>
<feature type="compositionally biased region" description="Polar residues" evidence="1">
    <location>
        <begin position="175"/>
        <end position="188"/>
    </location>
</feature>
<feature type="compositionally biased region" description="Low complexity" evidence="1">
    <location>
        <begin position="259"/>
        <end position="268"/>
    </location>
</feature>
<evidence type="ECO:0000256" key="1">
    <source>
        <dbReference type="SAM" id="MobiDB-lite"/>
    </source>
</evidence>
<reference evidence="2" key="2">
    <citation type="submission" date="2023-05" db="EMBL/GenBank/DDBJ databases">
        <authorList>
            <consortium name="Lawrence Berkeley National Laboratory"/>
            <person name="Steindorff A."/>
            <person name="Hensen N."/>
            <person name="Bonometti L."/>
            <person name="Westerberg I."/>
            <person name="Brannstrom I.O."/>
            <person name="Guillou S."/>
            <person name="Cros-Aarteil S."/>
            <person name="Calhoun S."/>
            <person name="Haridas S."/>
            <person name="Kuo A."/>
            <person name="Mondo S."/>
            <person name="Pangilinan J."/>
            <person name="Riley R."/>
            <person name="Labutti K."/>
            <person name="Andreopoulos B."/>
            <person name="Lipzen A."/>
            <person name="Chen C."/>
            <person name="Yanf M."/>
            <person name="Daum C."/>
            <person name="Ng V."/>
            <person name="Clum A."/>
            <person name="Ohm R."/>
            <person name="Martin F."/>
            <person name="Silar P."/>
            <person name="Natvig D."/>
            <person name="Lalanne C."/>
            <person name="Gautier V."/>
            <person name="Ament-Velasquez S.L."/>
            <person name="Kruys A."/>
            <person name="Hutchinson M.I."/>
            <person name="Powell A.J."/>
            <person name="Barry K."/>
            <person name="Miller A.N."/>
            <person name="Grigoriev I.V."/>
            <person name="Debuchy R."/>
            <person name="Gladieux P."/>
            <person name="Thoren M.H."/>
            <person name="Johannesson H."/>
        </authorList>
    </citation>
    <scope>NUCLEOTIDE SEQUENCE</scope>
    <source>
        <strain evidence="2">CBS 538.74</strain>
    </source>
</reference>
<dbReference type="Proteomes" id="UP001302745">
    <property type="component" value="Unassembled WGS sequence"/>
</dbReference>
<gene>
    <name evidence="2" type="ORF">C8A00DRAFT_38731</name>
</gene>
<feature type="region of interest" description="Disordered" evidence="1">
    <location>
        <begin position="138"/>
        <end position="288"/>
    </location>
</feature>
<evidence type="ECO:0000313" key="3">
    <source>
        <dbReference type="Proteomes" id="UP001302745"/>
    </source>
</evidence>
<dbReference type="AlphaFoldDB" id="A0AAN6VC54"/>
<feature type="region of interest" description="Disordered" evidence="1">
    <location>
        <begin position="1"/>
        <end position="22"/>
    </location>
</feature>
<name>A0AAN6VC54_9PEZI</name>
<feature type="compositionally biased region" description="Basic and acidic residues" evidence="1">
    <location>
        <begin position="149"/>
        <end position="173"/>
    </location>
</feature>
<feature type="compositionally biased region" description="Basic and acidic residues" evidence="1">
    <location>
        <begin position="12"/>
        <end position="22"/>
    </location>
</feature>
<sequence>MAFNPGARRPHNGGDDRPTKNRRLQDVYDDAACHEQLVTLYKEPRADPSQLHVDVGKPKLPMVDPEAVAFQRRSQSYNNLQTTREEVNFVARDMTKPKDVNAYHVKLCADKASIDAMANTLAHLCKKHNAPIAQFQVEFLPTQSSPGPARRDRDPDGKEALNRLGLEFDEHHPRPSSSDLLRSNTSLASRLPPKPPVREQDPRGDRNGKVAENVPEDSDPKERVTEERDSEEPEHNEAGLDPSPKYLVDMTNEDDDSASDYSAGYATDGPNSPHADIAQEFRLPPLRL</sequence>
<feature type="compositionally biased region" description="Basic and acidic residues" evidence="1">
    <location>
        <begin position="196"/>
        <end position="209"/>
    </location>
</feature>
<proteinExistence type="predicted"/>
<protein>
    <submittedName>
        <fullName evidence="2">Uncharacterized protein</fullName>
    </submittedName>
</protein>
<keyword evidence="3" id="KW-1185">Reference proteome</keyword>
<reference evidence="2" key="1">
    <citation type="journal article" date="2023" name="Mol. Phylogenet. Evol.">
        <title>Genome-scale phylogeny and comparative genomics of the fungal order Sordariales.</title>
        <authorList>
            <person name="Hensen N."/>
            <person name="Bonometti L."/>
            <person name="Westerberg I."/>
            <person name="Brannstrom I.O."/>
            <person name="Guillou S."/>
            <person name="Cros-Aarteil S."/>
            <person name="Calhoun S."/>
            <person name="Haridas S."/>
            <person name="Kuo A."/>
            <person name="Mondo S."/>
            <person name="Pangilinan J."/>
            <person name="Riley R."/>
            <person name="LaButti K."/>
            <person name="Andreopoulos B."/>
            <person name="Lipzen A."/>
            <person name="Chen C."/>
            <person name="Yan M."/>
            <person name="Daum C."/>
            <person name="Ng V."/>
            <person name="Clum A."/>
            <person name="Steindorff A."/>
            <person name="Ohm R.A."/>
            <person name="Martin F."/>
            <person name="Silar P."/>
            <person name="Natvig D.O."/>
            <person name="Lalanne C."/>
            <person name="Gautier V."/>
            <person name="Ament-Velasquez S.L."/>
            <person name="Kruys A."/>
            <person name="Hutchinson M.I."/>
            <person name="Powell A.J."/>
            <person name="Barry K."/>
            <person name="Miller A.N."/>
            <person name="Grigoriev I.V."/>
            <person name="Debuchy R."/>
            <person name="Gladieux P."/>
            <person name="Hiltunen Thoren M."/>
            <person name="Johannesson H."/>
        </authorList>
    </citation>
    <scope>NUCLEOTIDE SEQUENCE</scope>
    <source>
        <strain evidence="2">CBS 538.74</strain>
    </source>
</reference>
<comment type="caution">
    <text evidence="2">The sequence shown here is derived from an EMBL/GenBank/DDBJ whole genome shotgun (WGS) entry which is preliminary data.</text>
</comment>
<feature type="compositionally biased region" description="Basic and acidic residues" evidence="1">
    <location>
        <begin position="218"/>
        <end position="238"/>
    </location>
</feature>